<dbReference type="InterPro" id="IPR017523">
    <property type="entry name" value="Rv3268"/>
</dbReference>
<accession>K6UYB5</accession>
<evidence type="ECO:0000313" key="2">
    <source>
        <dbReference type="Proteomes" id="UP000008363"/>
    </source>
</evidence>
<protein>
    <recommendedName>
        <fullName evidence="3">TIGR03089 family protein</fullName>
    </recommendedName>
</protein>
<evidence type="ECO:0000313" key="1">
    <source>
        <dbReference type="EMBL" id="GAB88413.1"/>
    </source>
</evidence>
<dbReference type="InterPro" id="IPR042099">
    <property type="entry name" value="ANL_N_sf"/>
</dbReference>
<dbReference type="NCBIfam" id="TIGR03089">
    <property type="entry name" value="TIGR03089 family protein"/>
    <property type="match status" value="1"/>
</dbReference>
<dbReference type="STRING" id="1108045.GORHZ_018_00740"/>
<organism evidence="1 2">
    <name type="scientific">Gordonia rhizosphera NBRC 16068</name>
    <dbReference type="NCBI Taxonomy" id="1108045"/>
    <lineage>
        <taxon>Bacteria</taxon>
        <taxon>Bacillati</taxon>
        <taxon>Actinomycetota</taxon>
        <taxon>Actinomycetes</taxon>
        <taxon>Mycobacteriales</taxon>
        <taxon>Gordoniaceae</taxon>
        <taxon>Gordonia</taxon>
    </lineage>
</organism>
<evidence type="ECO:0008006" key="3">
    <source>
        <dbReference type="Google" id="ProtNLM"/>
    </source>
</evidence>
<dbReference type="SUPFAM" id="SSF56801">
    <property type="entry name" value="Acetyl-CoA synthetase-like"/>
    <property type="match status" value="1"/>
</dbReference>
<dbReference type="RefSeq" id="WP_006329749.1">
    <property type="nucleotide sequence ID" value="NZ_BAHC01000018.1"/>
</dbReference>
<reference evidence="1 2" key="1">
    <citation type="submission" date="2012-08" db="EMBL/GenBank/DDBJ databases">
        <title>Whole genome shotgun sequence of Gordonia rhizosphera NBRC 16068.</title>
        <authorList>
            <person name="Takarada H."/>
            <person name="Isaki S."/>
            <person name="Hosoyama A."/>
            <person name="Tsuchikane K."/>
            <person name="Katsumata H."/>
            <person name="Baba S."/>
            <person name="Ohji S."/>
            <person name="Yamazaki S."/>
            <person name="Fujita N."/>
        </authorList>
    </citation>
    <scope>NUCLEOTIDE SEQUENCE [LARGE SCALE GENOMIC DNA]</scope>
    <source>
        <strain evidence="1 2">NBRC 16068</strain>
    </source>
</reference>
<dbReference type="OrthoDB" id="3396763at2"/>
<comment type="caution">
    <text evidence="1">The sequence shown here is derived from an EMBL/GenBank/DDBJ whole genome shotgun (WGS) entry which is preliminary data.</text>
</comment>
<dbReference type="Gene3D" id="3.40.50.12780">
    <property type="entry name" value="N-terminal domain of ligase-like"/>
    <property type="match status" value="1"/>
</dbReference>
<keyword evidence="2" id="KW-1185">Reference proteome</keyword>
<gene>
    <name evidence="1" type="ORF">GORHZ_018_00740</name>
</gene>
<dbReference type="AlphaFoldDB" id="K6UYB5"/>
<sequence>MTAGSITDAVFGVLEDWTQPLLTHYDHESGERTELSGATLGNWAAKSANFFVDEAGFDSGDILLVDLPEHWQTVAILLGAWWAGARVVLPEDDPDPTTVLAVVTARDRIDHYDDVDEVLVASLDPFALGVRDLPIGVTDFATAVRAHGDRYSPRTAARGPVLDDATTEVVLAGAAAAAQADGVGAGDRVLTLRPWRATSEIVTNLLAPLVAGASLITVAHADEAKITDLASTERASVVLR</sequence>
<dbReference type="eggNOG" id="COG0318">
    <property type="taxonomic scope" value="Bacteria"/>
</dbReference>
<proteinExistence type="predicted"/>
<name>K6UYB5_9ACTN</name>
<dbReference type="EMBL" id="BAHC01000018">
    <property type="protein sequence ID" value="GAB88413.1"/>
    <property type="molecule type" value="Genomic_DNA"/>
</dbReference>
<dbReference type="Proteomes" id="UP000008363">
    <property type="component" value="Unassembled WGS sequence"/>
</dbReference>